<sequence>MSETKLLLCKDCSAWKPHDDFHIHRDWGYLDRRCRTCQADRDAKAQADDPAHPNPCVDCGGTFRRSHFWSEYAACHLSRCRACRTIQIDGPPRSDQAQGSLPMAEGDLQFCPDCRRMQPANLFYDARYFAKTCRPCRDVAAALAFLYCSSCKKHYPRGHFYGERRRLLRTCRDCMEKQKLYESREFSNTCAESGCKERAPPGGFRSERTGKLVRRCKKCLDKNWRRGEKNRREVKRLRAANGASKEKEPAPERPSPPKEDSLHLETGFQRCKNCKKWSRLSEFWSAAVGRYTVTCRKCLTSVSVSCKKAREERKKEKEKLPKKVSRRARAREKREARLAREALEREQDTPNEQETPDNPDPPATAGEDLPRFQCECGRIALLHEFWDAENTCYGVLCQSCRNRARAAAAMPEAFGRQTASR</sequence>
<evidence type="ECO:0000313" key="2">
    <source>
        <dbReference type="EMBL" id="KAK8228836.1"/>
    </source>
</evidence>
<evidence type="ECO:0000256" key="1">
    <source>
        <dbReference type="SAM" id="MobiDB-lite"/>
    </source>
</evidence>
<dbReference type="Proteomes" id="UP001492380">
    <property type="component" value="Unassembled WGS sequence"/>
</dbReference>
<protein>
    <submittedName>
        <fullName evidence="2">Uncharacterized protein</fullName>
    </submittedName>
</protein>
<feature type="compositionally biased region" description="Basic residues" evidence="1">
    <location>
        <begin position="322"/>
        <end position="331"/>
    </location>
</feature>
<reference evidence="2 3" key="1">
    <citation type="submission" date="2024-04" db="EMBL/GenBank/DDBJ databases">
        <title>Phyllosticta paracitricarpa is synonymous to the EU quarantine fungus P. citricarpa based on phylogenomic analyses.</title>
        <authorList>
            <consortium name="Lawrence Berkeley National Laboratory"/>
            <person name="Van Ingen-Buijs V.A."/>
            <person name="Van Westerhoven A.C."/>
            <person name="Haridas S."/>
            <person name="Skiadas P."/>
            <person name="Martin F."/>
            <person name="Groenewald J.Z."/>
            <person name="Crous P.W."/>
            <person name="Seidl M.F."/>
        </authorList>
    </citation>
    <scope>NUCLEOTIDE SEQUENCE [LARGE SCALE GENOMIC DNA]</scope>
    <source>
        <strain evidence="2 3">CBS 123374</strain>
    </source>
</reference>
<organism evidence="2 3">
    <name type="scientific">Phyllosticta capitalensis</name>
    <dbReference type="NCBI Taxonomy" id="121624"/>
    <lineage>
        <taxon>Eukaryota</taxon>
        <taxon>Fungi</taxon>
        <taxon>Dikarya</taxon>
        <taxon>Ascomycota</taxon>
        <taxon>Pezizomycotina</taxon>
        <taxon>Dothideomycetes</taxon>
        <taxon>Dothideomycetes incertae sedis</taxon>
        <taxon>Botryosphaeriales</taxon>
        <taxon>Phyllostictaceae</taxon>
        <taxon>Phyllosticta</taxon>
    </lineage>
</organism>
<proteinExistence type="predicted"/>
<feature type="compositionally biased region" description="Basic and acidic residues" evidence="1">
    <location>
        <begin position="332"/>
        <end position="348"/>
    </location>
</feature>
<feature type="region of interest" description="Disordered" evidence="1">
    <location>
        <begin position="310"/>
        <end position="366"/>
    </location>
</feature>
<accession>A0ABR1YFS2</accession>
<evidence type="ECO:0000313" key="3">
    <source>
        <dbReference type="Proteomes" id="UP001492380"/>
    </source>
</evidence>
<feature type="compositionally biased region" description="Basic and acidic residues" evidence="1">
    <location>
        <begin position="244"/>
        <end position="262"/>
    </location>
</feature>
<gene>
    <name evidence="2" type="ORF">HDK90DRAFT_337827</name>
</gene>
<feature type="region of interest" description="Disordered" evidence="1">
    <location>
        <begin position="230"/>
        <end position="262"/>
    </location>
</feature>
<feature type="compositionally biased region" description="Basic and acidic residues" evidence="1">
    <location>
        <begin position="310"/>
        <end position="321"/>
    </location>
</feature>
<dbReference type="EMBL" id="JBBWRZ010000009">
    <property type="protein sequence ID" value="KAK8228836.1"/>
    <property type="molecule type" value="Genomic_DNA"/>
</dbReference>
<comment type="caution">
    <text evidence="2">The sequence shown here is derived from an EMBL/GenBank/DDBJ whole genome shotgun (WGS) entry which is preliminary data.</text>
</comment>
<name>A0ABR1YFS2_9PEZI</name>
<keyword evidence="3" id="KW-1185">Reference proteome</keyword>